<keyword evidence="2" id="KW-0812">Transmembrane</keyword>
<keyword evidence="2" id="KW-0472">Membrane</keyword>
<comment type="caution">
    <text evidence="3">The sequence shown here is derived from an EMBL/GenBank/DDBJ whole genome shotgun (WGS) entry which is preliminary data.</text>
</comment>
<evidence type="ECO:0000313" key="4">
    <source>
        <dbReference type="Proteomes" id="UP000622166"/>
    </source>
</evidence>
<keyword evidence="2" id="KW-1133">Transmembrane helix</keyword>
<feature type="region of interest" description="Disordered" evidence="1">
    <location>
        <begin position="1"/>
        <end position="26"/>
    </location>
</feature>
<feature type="compositionally biased region" description="Low complexity" evidence="1">
    <location>
        <begin position="85"/>
        <end position="132"/>
    </location>
</feature>
<feature type="transmembrane region" description="Helical" evidence="2">
    <location>
        <begin position="28"/>
        <end position="49"/>
    </location>
</feature>
<gene>
    <name evidence="3" type="ORF">GCM10010365_07310</name>
</gene>
<feature type="compositionally biased region" description="Low complexity" evidence="1">
    <location>
        <begin position="140"/>
        <end position="182"/>
    </location>
</feature>
<sequence>MPTGTGTEAPGAARTGPGRHRKPRPRRLLIALGGLALTAGALGILRLLAPVTPGGDAGEGAAGPKAVGGAGSADDAPQVAANTETTPPADSADPGPGPGSSTRRGSPAGGPARRTAPTPAPAAPVTSSGTASRSLGADVPAPSIDSGGASPAPGATAPTAPARPPAATEPTAPRPAPGGTAPAPAPAPDRPDLCLPVVGVCVELGPAAHRTIPGDTPPRS</sequence>
<keyword evidence="4" id="KW-1185">Reference proteome</keyword>
<evidence type="ECO:0000256" key="1">
    <source>
        <dbReference type="SAM" id="MobiDB-lite"/>
    </source>
</evidence>
<protein>
    <submittedName>
        <fullName evidence="3">Uncharacterized protein</fullName>
    </submittedName>
</protein>
<evidence type="ECO:0000256" key="2">
    <source>
        <dbReference type="SAM" id="Phobius"/>
    </source>
</evidence>
<feature type="region of interest" description="Disordered" evidence="1">
    <location>
        <begin position="50"/>
        <end position="193"/>
    </location>
</feature>
<proteinExistence type="predicted"/>
<reference evidence="3" key="2">
    <citation type="submission" date="2020-09" db="EMBL/GenBank/DDBJ databases">
        <authorList>
            <person name="Sun Q."/>
            <person name="Ohkuma M."/>
        </authorList>
    </citation>
    <scope>NUCLEOTIDE SEQUENCE</scope>
    <source>
        <strain evidence="3">JCM 4815</strain>
    </source>
</reference>
<name>A0A918P815_9ACTN</name>
<feature type="compositionally biased region" description="Basic residues" evidence="1">
    <location>
        <begin position="17"/>
        <end position="26"/>
    </location>
</feature>
<evidence type="ECO:0000313" key="3">
    <source>
        <dbReference type="EMBL" id="GGY91435.1"/>
    </source>
</evidence>
<reference evidence="3" key="1">
    <citation type="journal article" date="2014" name="Int. J. Syst. Evol. Microbiol.">
        <title>Complete genome sequence of Corynebacterium casei LMG S-19264T (=DSM 44701T), isolated from a smear-ripened cheese.</title>
        <authorList>
            <consortium name="US DOE Joint Genome Institute (JGI-PGF)"/>
            <person name="Walter F."/>
            <person name="Albersmeier A."/>
            <person name="Kalinowski J."/>
            <person name="Ruckert C."/>
        </authorList>
    </citation>
    <scope>NUCLEOTIDE SEQUENCE</scope>
    <source>
        <strain evidence="3">JCM 4815</strain>
    </source>
</reference>
<organism evidence="3 4">
    <name type="scientific">Streptomyces poonensis</name>
    <dbReference type="NCBI Taxonomy" id="68255"/>
    <lineage>
        <taxon>Bacteria</taxon>
        <taxon>Bacillati</taxon>
        <taxon>Actinomycetota</taxon>
        <taxon>Actinomycetes</taxon>
        <taxon>Kitasatosporales</taxon>
        <taxon>Streptomycetaceae</taxon>
        <taxon>Streptomyces</taxon>
    </lineage>
</organism>
<feature type="compositionally biased region" description="Gly residues" evidence="1">
    <location>
        <begin position="55"/>
        <end position="71"/>
    </location>
</feature>
<dbReference type="AlphaFoldDB" id="A0A918P815"/>
<dbReference type="Proteomes" id="UP000622166">
    <property type="component" value="Unassembled WGS sequence"/>
</dbReference>
<dbReference type="EMBL" id="BMVW01000001">
    <property type="protein sequence ID" value="GGY91435.1"/>
    <property type="molecule type" value="Genomic_DNA"/>
</dbReference>
<accession>A0A918P815</accession>